<evidence type="ECO:0000259" key="2">
    <source>
        <dbReference type="Pfam" id="PF07171"/>
    </source>
</evidence>
<dbReference type="Pfam" id="PF07364">
    <property type="entry name" value="DUF1485"/>
    <property type="match status" value="1"/>
</dbReference>
<dbReference type="InterPro" id="IPR015995">
    <property type="entry name" value="MlrC_N"/>
</dbReference>
<dbReference type="GO" id="GO:0008237">
    <property type="term" value="F:metallopeptidase activity"/>
    <property type="evidence" value="ECO:0007669"/>
    <property type="project" value="UniProtKB-KW"/>
</dbReference>
<dbReference type="InterPro" id="IPR010799">
    <property type="entry name" value="MlrC_C"/>
</dbReference>
<name>A0A7H0GGL4_9BURK</name>
<dbReference type="InterPro" id="IPR009197">
    <property type="entry name" value="MlrC"/>
</dbReference>
<accession>A0A7H0GGL4</accession>
<comment type="function">
    <text evidence="1">Involved in peptidolytic degradation of cyclic heptapeptide hepatotoxin microcystin (MC).</text>
</comment>
<reference evidence="4 5" key="1">
    <citation type="submission" date="2020-08" db="EMBL/GenBank/DDBJ databases">
        <title>Genome sequence of Diaphorobacter aerolatus KACC 16536T.</title>
        <authorList>
            <person name="Hyun D.-W."/>
            <person name="Bae J.-W."/>
        </authorList>
    </citation>
    <scope>NUCLEOTIDE SEQUENCE [LARGE SCALE GENOMIC DNA]</scope>
    <source>
        <strain evidence="4 5">KACC 16536</strain>
    </source>
</reference>
<keyword evidence="5" id="KW-1185">Reference proteome</keyword>
<evidence type="ECO:0000313" key="5">
    <source>
        <dbReference type="Proteomes" id="UP000516028"/>
    </source>
</evidence>
<evidence type="ECO:0000259" key="3">
    <source>
        <dbReference type="Pfam" id="PF07364"/>
    </source>
</evidence>
<dbReference type="Proteomes" id="UP000516028">
    <property type="component" value="Chromosome"/>
</dbReference>
<dbReference type="AlphaFoldDB" id="A0A7H0GGL4"/>
<keyword evidence="1" id="KW-0479">Metal-binding</keyword>
<gene>
    <name evidence="4" type="ORF">H9K75_14170</name>
</gene>
<feature type="domain" description="Microcystin LR degradation protein MlrC N-terminal" evidence="3">
    <location>
        <begin position="15"/>
        <end position="298"/>
    </location>
</feature>
<keyword evidence="1" id="KW-0378">Hydrolase</keyword>
<dbReference type="GO" id="GO:0006508">
    <property type="term" value="P:proteolysis"/>
    <property type="evidence" value="ECO:0007669"/>
    <property type="project" value="UniProtKB-KW"/>
</dbReference>
<feature type="domain" description="Microcystin LR degradation protein MlrC C-terminal" evidence="2">
    <location>
        <begin position="312"/>
        <end position="491"/>
    </location>
</feature>
<proteinExistence type="inferred from homology"/>
<dbReference type="EMBL" id="CP060783">
    <property type="protein sequence ID" value="QNP47430.1"/>
    <property type="molecule type" value="Genomic_DNA"/>
</dbReference>
<dbReference type="GO" id="GO:0046872">
    <property type="term" value="F:metal ion binding"/>
    <property type="evidence" value="ECO:0007669"/>
    <property type="project" value="UniProtKB-KW"/>
</dbReference>
<evidence type="ECO:0000256" key="1">
    <source>
        <dbReference type="PIRNR" id="PIRNR012702"/>
    </source>
</evidence>
<protein>
    <recommendedName>
        <fullName evidence="1">Microcystinase C</fullName>
        <shortName evidence="1">MlrC</shortName>
    </recommendedName>
</protein>
<dbReference type="RefSeq" id="WP_187723142.1">
    <property type="nucleotide sequence ID" value="NZ_CP060783.1"/>
</dbReference>
<sequence length="505" mass="54259">MSSTATPNQKNTKKKFLIARLNHETNTFSPVPTPLEAFSPSFDAQAYHANKGMRTAMAAFIDLAEAEGAELVTPVSAMANPSGPVHADAYDALTRRIVEAVPGCDAILLDLHGAMVAENSEDGEGDLLERVRAAAAPGVPIGVALDLHGNVTDKMVRNADVIVGFKTYPHIDMYETGEHTGRLLLGMWRGEAQYEVIWKPLPLMSHTLRSTTLDGPMKDACERAKQMENQGLPAVTVFGGFSLADIPAPCMSVVATIKKGTASAQQPIIDAFANHMIWQRRAEYVYDSEPLETSLARARQLAASANGKPVLLLDHGDNCMSGGTCDTMDVLQTALTLGMDGIAVGPLCDPEAVAQIFAAGEGAEIDIALGNKRSLAHLSMHKQPAQLHGVVRKLSDGRYVVSGPIYNGMECHMGRTALLDIGGAQIVVTEQTHEPWDLGVFTCVGVDATKARYLLLKSRMYCRPVFVPLSAGLVECDSPGVTTSDYSRFAFGKVKRPVFPLDEDV</sequence>
<dbReference type="Pfam" id="PF07171">
    <property type="entry name" value="MlrC_C"/>
    <property type="match status" value="1"/>
</dbReference>
<comment type="similarity">
    <text evidence="1">Belongs to the peptidase M81 family.</text>
</comment>
<keyword evidence="1" id="KW-0482">Metalloprotease</keyword>
<comment type="cofactor">
    <cofactor evidence="1">
        <name>Zn(2+)</name>
        <dbReference type="ChEBI" id="CHEBI:29105"/>
    </cofactor>
    <text evidence="1">Binds 1 zinc ion per subunit.</text>
</comment>
<dbReference type="PIRSF" id="PIRSF012702">
    <property type="entry name" value="UCP012702"/>
    <property type="match status" value="1"/>
</dbReference>
<keyword evidence="1" id="KW-0645">Protease</keyword>
<organism evidence="4 5">
    <name type="scientific">Diaphorobacter aerolatus</name>
    <dbReference type="NCBI Taxonomy" id="1288495"/>
    <lineage>
        <taxon>Bacteria</taxon>
        <taxon>Pseudomonadati</taxon>
        <taxon>Pseudomonadota</taxon>
        <taxon>Betaproteobacteria</taxon>
        <taxon>Burkholderiales</taxon>
        <taxon>Comamonadaceae</taxon>
        <taxon>Diaphorobacter</taxon>
    </lineage>
</organism>
<dbReference type="KEGG" id="daer:H9K75_14170"/>
<evidence type="ECO:0000313" key="4">
    <source>
        <dbReference type="EMBL" id="QNP47430.1"/>
    </source>
</evidence>